<evidence type="ECO:0000313" key="2">
    <source>
        <dbReference type="Proteomes" id="UP000488521"/>
    </source>
</evidence>
<sequence length="384" mass="44306">MYKLSCLLILFCFYSCNSPKKDSCVLIASSDSLIFELNPQTSMFIKALFPYIDESGREYLTFQNNIEPEILWYDMNSQNYIKTVKLDKEGANGISNFVGYYIHSNNEIYIPEGMRNTINIVDGEGTILRKILYENTTQGKSAIPFNCLSFPYTPIYVIDGKMYLPQSPNMGLGERIVEDSPVTLVLDTVRHSLDEFDLRFPKIVSSTALKGNSLGIEMGYSQIYNGKDFIYSFFFDEDVYVVSQNGINKGKISVKSKYIDEISSAKKIPGDISELVRTLCSIPMYGNLIYDKYREVYYRFAYPETKLRDENCMDIWQLGRTKFSIIILDKNLETVGETLFPENTYASTLFFIRKDGLYLSTSFVKNPNYNDDELCFKRFDLLWK</sequence>
<reference evidence="1 2" key="1">
    <citation type="journal article" date="2019" name="Nat. Med.">
        <title>A library of human gut bacterial isolates paired with longitudinal multiomics data enables mechanistic microbiome research.</title>
        <authorList>
            <person name="Poyet M."/>
            <person name="Groussin M."/>
            <person name="Gibbons S.M."/>
            <person name="Avila-Pacheco J."/>
            <person name="Jiang X."/>
            <person name="Kearney S.M."/>
            <person name="Perrotta A.R."/>
            <person name="Berdy B."/>
            <person name="Zhao S."/>
            <person name="Lieberman T.D."/>
            <person name="Swanson P.K."/>
            <person name="Smith M."/>
            <person name="Roesemann S."/>
            <person name="Alexander J.E."/>
            <person name="Rich S.A."/>
            <person name="Livny J."/>
            <person name="Vlamakis H."/>
            <person name="Clish C."/>
            <person name="Bullock K."/>
            <person name="Deik A."/>
            <person name="Scott J."/>
            <person name="Pierce K.A."/>
            <person name="Xavier R.J."/>
            <person name="Alm E.J."/>
        </authorList>
    </citation>
    <scope>NUCLEOTIDE SEQUENCE [LARGE SCALE GENOMIC DNA]</scope>
    <source>
        <strain evidence="1 2">BIOML-A156</strain>
    </source>
</reference>
<dbReference type="AlphaFoldDB" id="A0A6I0SCQ3"/>
<proteinExistence type="predicted"/>
<dbReference type="EMBL" id="WCRS01000002">
    <property type="protein sequence ID" value="KAB4478004.1"/>
    <property type="molecule type" value="Genomic_DNA"/>
</dbReference>
<organism evidence="1 2">
    <name type="scientific">Bacteroides thetaiotaomicron</name>
    <dbReference type="NCBI Taxonomy" id="818"/>
    <lineage>
        <taxon>Bacteria</taxon>
        <taxon>Pseudomonadati</taxon>
        <taxon>Bacteroidota</taxon>
        <taxon>Bacteroidia</taxon>
        <taxon>Bacteroidales</taxon>
        <taxon>Bacteroidaceae</taxon>
        <taxon>Bacteroides</taxon>
    </lineage>
</organism>
<gene>
    <name evidence="1" type="ORF">GAN59_03585</name>
</gene>
<dbReference type="Proteomes" id="UP000488521">
    <property type="component" value="Unassembled WGS sequence"/>
</dbReference>
<protein>
    <submittedName>
        <fullName evidence="1">DUF4221 domain-containing protein</fullName>
    </submittedName>
</protein>
<comment type="caution">
    <text evidence="1">The sequence shown here is derived from an EMBL/GenBank/DDBJ whole genome shotgun (WGS) entry which is preliminary data.</text>
</comment>
<accession>A0A6I0SCQ3</accession>
<name>A0A6I0SCQ3_BACT4</name>
<dbReference type="InterPro" id="IPR025316">
    <property type="entry name" value="DUF4221"/>
</dbReference>
<evidence type="ECO:0000313" key="1">
    <source>
        <dbReference type="EMBL" id="KAB4478004.1"/>
    </source>
</evidence>
<dbReference type="Pfam" id="PF13970">
    <property type="entry name" value="DUF4221"/>
    <property type="match status" value="1"/>
</dbReference>